<comment type="caution">
    <text evidence="2">The sequence shown here is derived from an EMBL/GenBank/DDBJ whole genome shotgun (WGS) entry which is preliminary data.</text>
</comment>
<dbReference type="Proteomes" id="UP000031563">
    <property type="component" value="Unassembled WGS sequence"/>
</dbReference>
<keyword evidence="3" id="KW-1185">Reference proteome</keyword>
<protein>
    <submittedName>
        <fullName evidence="2">Uncharacterized protein</fullName>
    </submittedName>
</protein>
<dbReference type="EMBL" id="JWIR02000074">
    <property type="protein sequence ID" value="KKB35251.1"/>
    <property type="molecule type" value="Genomic_DNA"/>
</dbReference>
<accession>A0A0F5HPK8</accession>
<reference evidence="2" key="1">
    <citation type="submission" date="2015-02" db="EMBL/GenBank/DDBJ databases">
        <title>Genome Assembly of Bacillaceae bacterium MTCC 8252.</title>
        <authorList>
            <person name="Verma A."/>
            <person name="Khatri I."/>
            <person name="Mual P."/>
            <person name="Subramanian S."/>
            <person name="Krishnamurthi S."/>
        </authorList>
    </citation>
    <scope>NUCLEOTIDE SEQUENCE [LARGE SCALE GENOMIC DNA]</scope>
    <source>
        <strain evidence="2">MTCC 8252</strain>
    </source>
</reference>
<organism evidence="2 3">
    <name type="scientific">Bacillus thermotolerans</name>
    <name type="common">Quasibacillus thermotolerans</name>
    <dbReference type="NCBI Taxonomy" id="1221996"/>
    <lineage>
        <taxon>Bacteria</taxon>
        <taxon>Bacillati</taxon>
        <taxon>Bacillota</taxon>
        <taxon>Bacilli</taxon>
        <taxon>Bacillales</taxon>
        <taxon>Bacillaceae</taxon>
        <taxon>Bacillus</taxon>
    </lineage>
</organism>
<evidence type="ECO:0000313" key="3">
    <source>
        <dbReference type="Proteomes" id="UP000031563"/>
    </source>
</evidence>
<proteinExistence type="predicted"/>
<feature type="compositionally biased region" description="Basic and acidic residues" evidence="1">
    <location>
        <begin position="1"/>
        <end position="11"/>
    </location>
</feature>
<dbReference type="AlphaFoldDB" id="A0A0F5HPK8"/>
<feature type="region of interest" description="Disordered" evidence="1">
    <location>
        <begin position="1"/>
        <end position="29"/>
    </location>
</feature>
<evidence type="ECO:0000313" key="2">
    <source>
        <dbReference type="EMBL" id="KKB35251.1"/>
    </source>
</evidence>
<sequence length="39" mass="4444">MLIISSKKEDQNPYSHPYKKPAKDGSSWPSIVFKMNGFS</sequence>
<name>A0A0F5HPK8_BACTR</name>
<gene>
    <name evidence="2" type="ORF">QY95_03540</name>
</gene>
<evidence type="ECO:0000256" key="1">
    <source>
        <dbReference type="SAM" id="MobiDB-lite"/>
    </source>
</evidence>